<dbReference type="EMBL" id="JAGIZQ010000006">
    <property type="protein sequence ID" value="KAH6622923.1"/>
    <property type="molecule type" value="Genomic_DNA"/>
</dbReference>
<accession>A0ACB7NX24</accession>
<reference evidence="1 2" key="1">
    <citation type="journal article" date="2021" name="Nat. Commun.">
        <title>Genetic determinants of endophytism in the Arabidopsis root mycobiome.</title>
        <authorList>
            <person name="Mesny F."/>
            <person name="Miyauchi S."/>
            <person name="Thiergart T."/>
            <person name="Pickel B."/>
            <person name="Atanasova L."/>
            <person name="Karlsson M."/>
            <person name="Huettel B."/>
            <person name="Barry K.W."/>
            <person name="Haridas S."/>
            <person name="Chen C."/>
            <person name="Bauer D."/>
            <person name="Andreopoulos W."/>
            <person name="Pangilinan J."/>
            <person name="LaButti K."/>
            <person name="Riley R."/>
            <person name="Lipzen A."/>
            <person name="Clum A."/>
            <person name="Drula E."/>
            <person name="Henrissat B."/>
            <person name="Kohler A."/>
            <person name="Grigoriev I.V."/>
            <person name="Martin F.M."/>
            <person name="Hacquard S."/>
        </authorList>
    </citation>
    <scope>NUCLEOTIDE SEQUENCE [LARGE SCALE GENOMIC DNA]</scope>
    <source>
        <strain evidence="1 2">MPI-SDFR-AT-0079</strain>
    </source>
</reference>
<sequence length="461" mass="49749">MGDGAHITPSPAPAHDLSSDKKETVHAVDSLPPHSEPPRKTWLASLKSWAVLGTQSNVRSPVYQRRAPPPTTESDSLWSKLRTFFKFLGPGAIISVAYVDPDNYQTAIASGSSFQYRLLFMVLVSNIIAIYIQSLCIKLGTVTGMDLAQLNHRYLPRWLELIIYVIAEASIIATDLGQVIGQSIALNILIPALPLPAACVLSVVDTLLILLFYTPTGELRRVRIFEVFVALLVAAVFATLCVALSMVSPPAGPVFRGFLPSREVFVDTGLYEMCAILGGTLMPHALSSTLSQQPPPYRPSLHAIRACLRYSIAELCITLFTIAVLVNSALLIIAGTAFYHPPSPETPPSQDEPSTSSDDLYTLHTLFHTLISPTAATLFATSLLFSGISAGVVSTVAGQVVMEGAFALRLAPFARRLLTRCVAIVPALVIALAYVLSSTPGIYLYAPRPLITAIIRQPTLF</sequence>
<evidence type="ECO:0000313" key="2">
    <source>
        <dbReference type="Proteomes" id="UP000724584"/>
    </source>
</evidence>
<organism evidence="1 2">
    <name type="scientific">Chaetomium tenue</name>
    <dbReference type="NCBI Taxonomy" id="1854479"/>
    <lineage>
        <taxon>Eukaryota</taxon>
        <taxon>Fungi</taxon>
        <taxon>Dikarya</taxon>
        <taxon>Ascomycota</taxon>
        <taxon>Pezizomycotina</taxon>
        <taxon>Sordariomycetes</taxon>
        <taxon>Sordariomycetidae</taxon>
        <taxon>Sordariales</taxon>
        <taxon>Chaetomiaceae</taxon>
        <taxon>Chaetomium</taxon>
    </lineage>
</organism>
<gene>
    <name evidence="1" type="ORF">F5144DRAFT_550546</name>
</gene>
<comment type="caution">
    <text evidence="1">The sequence shown here is derived from an EMBL/GenBank/DDBJ whole genome shotgun (WGS) entry which is preliminary data.</text>
</comment>
<protein>
    <submittedName>
        <fullName evidence="1">Natural resistance-associated macrophage protein-domain-containing protein</fullName>
    </submittedName>
</protein>
<dbReference type="Proteomes" id="UP000724584">
    <property type="component" value="Unassembled WGS sequence"/>
</dbReference>
<evidence type="ECO:0000313" key="1">
    <source>
        <dbReference type="EMBL" id="KAH6622923.1"/>
    </source>
</evidence>
<name>A0ACB7NX24_9PEZI</name>
<proteinExistence type="predicted"/>
<keyword evidence="2" id="KW-1185">Reference proteome</keyword>